<organism evidence="1 2">
    <name type="scientific">Clostridium algifaecis</name>
    <dbReference type="NCBI Taxonomy" id="1472040"/>
    <lineage>
        <taxon>Bacteria</taxon>
        <taxon>Bacillati</taxon>
        <taxon>Bacillota</taxon>
        <taxon>Clostridia</taxon>
        <taxon>Eubacteriales</taxon>
        <taxon>Clostridiaceae</taxon>
        <taxon>Clostridium</taxon>
    </lineage>
</organism>
<gene>
    <name evidence="1" type="ORF">J2Z42_001503</name>
</gene>
<protein>
    <submittedName>
        <fullName evidence="1">Uncharacterized protein</fullName>
    </submittedName>
</protein>
<dbReference type="Proteomes" id="UP001519307">
    <property type="component" value="Unassembled WGS sequence"/>
</dbReference>
<keyword evidence="2" id="KW-1185">Reference proteome</keyword>
<sequence length="39" mass="4714">MDTMDHISITLVEKSDNKIELGPYYLRMEEKQYGDFFKK</sequence>
<accession>A0ABS4KVD9</accession>
<evidence type="ECO:0000313" key="1">
    <source>
        <dbReference type="EMBL" id="MBP2032829.1"/>
    </source>
</evidence>
<comment type="caution">
    <text evidence="1">The sequence shown here is derived from an EMBL/GenBank/DDBJ whole genome shotgun (WGS) entry which is preliminary data.</text>
</comment>
<evidence type="ECO:0000313" key="2">
    <source>
        <dbReference type="Proteomes" id="UP001519307"/>
    </source>
</evidence>
<name>A0ABS4KVD9_9CLOT</name>
<reference evidence="1 2" key="1">
    <citation type="submission" date="2021-03" db="EMBL/GenBank/DDBJ databases">
        <title>Genomic Encyclopedia of Type Strains, Phase IV (KMG-IV): sequencing the most valuable type-strain genomes for metagenomic binning, comparative biology and taxonomic classification.</title>
        <authorList>
            <person name="Goeker M."/>
        </authorList>
    </citation>
    <scope>NUCLEOTIDE SEQUENCE [LARGE SCALE GENOMIC DNA]</scope>
    <source>
        <strain evidence="1 2">DSM 28783</strain>
    </source>
</reference>
<proteinExistence type="predicted"/>
<dbReference type="EMBL" id="JAGGLM010000007">
    <property type="protein sequence ID" value="MBP2032829.1"/>
    <property type="molecule type" value="Genomic_DNA"/>
</dbReference>